<organism evidence="2 3">
    <name type="scientific">Saguinus oedipus</name>
    <name type="common">Cotton-top tamarin</name>
    <name type="synonym">Oedipomidas oedipus</name>
    <dbReference type="NCBI Taxonomy" id="9490"/>
    <lineage>
        <taxon>Eukaryota</taxon>
        <taxon>Metazoa</taxon>
        <taxon>Chordata</taxon>
        <taxon>Craniata</taxon>
        <taxon>Vertebrata</taxon>
        <taxon>Euteleostomi</taxon>
        <taxon>Mammalia</taxon>
        <taxon>Eutheria</taxon>
        <taxon>Euarchontoglires</taxon>
        <taxon>Primates</taxon>
        <taxon>Haplorrhini</taxon>
        <taxon>Platyrrhini</taxon>
        <taxon>Cebidae</taxon>
        <taxon>Callitrichinae</taxon>
        <taxon>Saguinus</taxon>
    </lineage>
</organism>
<proteinExistence type="predicted"/>
<accession>A0ABQ9TWN6</accession>
<dbReference type="Proteomes" id="UP001266305">
    <property type="component" value="Unassembled WGS sequence"/>
</dbReference>
<dbReference type="EMBL" id="JASSZA010000019">
    <property type="protein sequence ID" value="KAK2089217.1"/>
    <property type="molecule type" value="Genomic_DNA"/>
</dbReference>
<feature type="compositionally biased region" description="Basic and acidic residues" evidence="1">
    <location>
        <begin position="44"/>
        <end position="58"/>
    </location>
</feature>
<keyword evidence="3" id="KW-1185">Reference proteome</keyword>
<comment type="caution">
    <text evidence="2">The sequence shown here is derived from an EMBL/GenBank/DDBJ whole genome shotgun (WGS) entry which is preliminary data.</text>
</comment>
<reference evidence="2 3" key="1">
    <citation type="submission" date="2023-05" db="EMBL/GenBank/DDBJ databases">
        <title>B98-5 Cell Line De Novo Hybrid Assembly: An Optical Mapping Approach.</title>
        <authorList>
            <person name="Kananen K."/>
            <person name="Auerbach J.A."/>
            <person name="Kautto E."/>
            <person name="Blachly J.S."/>
        </authorList>
    </citation>
    <scope>NUCLEOTIDE SEQUENCE [LARGE SCALE GENOMIC DNA]</scope>
    <source>
        <strain evidence="2">B95-8</strain>
        <tissue evidence="2">Cell line</tissue>
    </source>
</reference>
<evidence type="ECO:0000313" key="3">
    <source>
        <dbReference type="Proteomes" id="UP001266305"/>
    </source>
</evidence>
<sequence length="143" mass="16257">MTLPHADTTECSGWTDVGGRLQGSVSGRTSGEGGCKSLHPADPVSERRKGRVPLEDQTHCVPQPRTQEPARFLRRDRFRLGHEYERKKLKCRIETQSRIRLRMGNWMYSRTSWHAPGFRGHSGSLVMSALIKPLRDALMACER</sequence>
<name>A0ABQ9TWN6_SAGOE</name>
<gene>
    <name evidence="2" type="ORF">P7K49_035124</name>
</gene>
<protein>
    <submittedName>
        <fullName evidence="2">Uncharacterized protein</fullName>
    </submittedName>
</protein>
<evidence type="ECO:0000256" key="1">
    <source>
        <dbReference type="SAM" id="MobiDB-lite"/>
    </source>
</evidence>
<feature type="region of interest" description="Disordered" evidence="1">
    <location>
        <begin position="1"/>
        <end position="62"/>
    </location>
</feature>
<evidence type="ECO:0000313" key="2">
    <source>
        <dbReference type="EMBL" id="KAK2089217.1"/>
    </source>
</evidence>